<dbReference type="Pfam" id="PF14168">
    <property type="entry name" value="YjzC"/>
    <property type="match status" value="1"/>
</dbReference>
<dbReference type="EMBL" id="RHHT01000019">
    <property type="protein sequence ID" value="RNB79283.1"/>
    <property type="molecule type" value="Genomic_DNA"/>
</dbReference>
<evidence type="ECO:0000313" key="3">
    <source>
        <dbReference type="Proteomes" id="UP000281915"/>
    </source>
</evidence>
<name>A0A3M8CUB4_9BACL</name>
<evidence type="ECO:0000256" key="1">
    <source>
        <dbReference type="SAM" id="MobiDB-lite"/>
    </source>
</evidence>
<feature type="compositionally biased region" description="Basic and acidic residues" evidence="1">
    <location>
        <begin position="1"/>
        <end position="14"/>
    </location>
</feature>
<comment type="caution">
    <text evidence="2">The sequence shown here is derived from an EMBL/GenBank/DDBJ whole genome shotgun (WGS) entry which is preliminary data.</text>
</comment>
<dbReference type="AlphaFoldDB" id="A0A3M8CUB4"/>
<dbReference type="InterPro" id="IPR025549">
    <property type="entry name" value="YjzC"/>
</dbReference>
<feature type="region of interest" description="Disordered" evidence="1">
    <location>
        <begin position="1"/>
        <end position="25"/>
    </location>
</feature>
<sequence length="56" mass="6386">MGEQSRFREGEKSPKNGVYMEIGESGSSVQDPMIIELARGEKFPATRNKNRVWTQK</sequence>
<dbReference type="RefSeq" id="WP_023557326.1">
    <property type="nucleotide sequence ID" value="NZ_JBCNED010000002.1"/>
</dbReference>
<gene>
    <name evidence="2" type="ORF">EDM58_09910</name>
</gene>
<organism evidence="2 3">
    <name type="scientific">Brevibacillus panacihumi</name>
    <dbReference type="NCBI Taxonomy" id="497735"/>
    <lineage>
        <taxon>Bacteria</taxon>
        <taxon>Bacillati</taxon>
        <taxon>Bacillota</taxon>
        <taxon>Bacilli</taxon>
        <taxon>Bacillales</taxon>
        <taxon>Paenibacillaceae</taxon>
        <taxon>Brevibacillus</taxon>
    </lineage>
</organism>
<protein>
    <submittedName>
        <fullName evidence="2">YjzC family protein</fullName>
    </submittedName>
</protein>
<evidence type="ECO:0000313" key="2">
    <source>
        <dbReference type="EMBL" id="RNB79283.1"/>
    </source>
</evidence>
<reference evidence="2 3" key="1">
    <citation type="submission" date="2018-10" db="EMBL/GenBank/DDBJ databases">
        <title>Phylogenomics of Brevibacillus.</title>
        <authorList>
            <person name="Dunlap C."/>
        </authorList>
    </citation>
    <scope>NUCLEOTIDE SEQUENCE [LARGE SCALE GENOMIC DNA]</scope>
    <source>
        <strain evidence="2 3">JCM 15085</strain>
    </source>
</reference>
<accession>A0A3M8CUB4</accession>
<dbReference type="Proteomes" id="UP000281915">
    <property type="component" value="Unassembled WGS sequence"/>
</dbReference>
<proteinExistence type="predicted"/>